<evidence type="ECO:0000256" key="1">
    <source>
        <dbReference type="SAM" id="SignalP"/>
    </source>
</evidence>
<dbReference type="Proteomes" id="UP000500791">
    <property type="component" value="Chromosome"/>
</dbReference>
<dbReference type="EMBL" id="CP049811">
    <property type="protein sequence ID" value="QIK41384.1"/>
    <property type="molecule type" value="Genomic_DNA"/>
</dbReference>
<sequence>MKRIRPLMSALLATAILLSLTPAVAQVDCIPPQLDTQRGCIWPEQLGLAVILGQPLRGAAILTVLSADLVGPKYEEEFTYYRVAESSLVLALEGENLVVRDMFYIPR</sequence>
<feature type="chain" id="PRO_5026351467" evidence="1">
    <location>
        <begin position="26"/>
        <end position="107"/>
    </location>
</feature>
<evidence type="ECO:0000313" key="2">
    <source>
        <dbReference type="EMBL" id="QIK41384.1"/>
    </source>
</evidence>
<protein>
    <submittedName>
        <fullName evidence="2">Uncharacterized protein</fullName>
    </submittedName>
</protein>
<dbReference type="KEGG" id="mon:G8E03_11750"/>
<evidence type="ECO:0000313" key="3">
    <source>
        <dbReference type="Proteomes" id="UP000500791"/>
    </source>
</evidence>
<accession>A0A6G7VN03</accession>
<proteinExistence type="predicted"/>
<reference evidence="2 3" key="1">
    <citation type="submission" date="2020-03" db="EMBL/GenBank/DDBJ databases">
        <title>Complete genome sequence of Monaibacterium sp. ALG8 with diverse plasmids.</title>
        <authorList>
            <person name="Sun C."/>
        </authorList>
    </citation>
    <scope>NUCLEOTIDE SEQUENCE [LARGE SCALE GENOMIC DNA]</scope>
    <source>
        <strain evidence="2 3">ALG8</strain>
    </source>
</reference>
<name>A0A6G7VN03_9RHOB</name>
<dbReference type="AlphaFoldDB" id="A0A6G7VN03"/>
<keyword evidence="3" id="KW-1185">Reference proteome</keyword>
<feature type="signal peptide" evidence="1">
    <location>
        <begin position="1"/>
        <end position="25"/>
    </location>
</feature>
<keyword evidence="1" id="KW-0732">Signal</keyword>
<dbReference type="RefSeq" id="WP_166192055.1">
    <property type="nucleotide sequence ID" value="NZ_CP049811.1"/>
</dbReference>
<gene>
    <name evidence="2" type="ORF">G8E03_11750</name>
</gene>
<organism evidence="2 3">
    <name type="scientific">Pontivivens nitratireducens</name>
    <dbReference type="NCBI Taxonomy" id="2758038"/>
    <lineage>
        <taxon>Bacteria</taxon>
        <taxon>Pseudomonadati</taxon>
        <taxon>Pseudomonadota</taxon>
        <taxon>Alphaproteobacteria</taxon>
        <taxon>Rhodobacterales</taxon>
        <taxon>Paracoccaceae</taxon>
        <taxon>Pontivivens</taxon>
    </lineage>
</organism>